<evidence type="ECO:0000256" key="2">
    <source>
        <dbReference type="SAM" id="Phobius"/>
    </source>
</evidence>
<dbReference type="AlphaFoldDB" id="A0A1B3B7M2"/>
<keyword evidence="2" id="KW-0812">Transmembrane</keyword>
<reference evidence="4" key="1">
    <citation type="submission" date="2015-08" db="EMBL/GenBank/DDBJ databases">
        <authorList>
            <person name="Kim K.M."/>
        </authorList>
    </citation>
    <scope>NUCLEOTIDE SEQUENCE [LARGE SCALE GENOMIC DNA]</scope>
    <source>
        <strain evidence="4">KCTC 23892</strain>
    </source>
</reference>
<keyword evidence="2" id="KW-0472">Membrane</keyword>
<keyword evidence="2" id="KW-1133">Transmembrane helix</keyword>
<evidence type="ECO:0000313" key="4">
    <source>
        <dbReference type="Proteomes" id="UP000094147"/>
    </source>
</evidence>
<feature type="transmembrane region" description="Helical" evidence="2">
    <location>
        <begin position="14"/>
        <end position="37"/>
    </location>
</feature>
<dbReference type="RefSeq" id="WP_068988281.1">
    <property type="nucleotide sequence ID" value="NZ_CP012418.1"/>
</dbReference>
<protein>
    <submittedName>
        <fullName evidence="3">Uncharacterized protein</fullName>
    </submittedName>
</protein>
<dbReference type="EMBL" id="CP012418">
    <property type="protein sequence ID" value="AOE48789.1"/>
    <property type="molecule type" value="Genomic_DNA"/>
</dbReference>
<dbReference type="Proteomes" id="UP000094147">
    <property type="component" value="Chromosome"/>
</dbReference>
<dbReference type="OrthoDB" id="9837510at2"/>
<feature type="region of interest" description="Disordered" evidence="1">
    <location>
        <begin position="42"/>
        <end position="62"/>
    </location>
</feature>
<evidence type="ECO:0000313" key="3">
    <source>
        <dbReference type="EMBL" id="AOE48789.1"/>
    </source>
</evidence>
<name>A0A1B3B7M2_9GAMM</name>
<sequence length="205" mass="22378">MTIFNFSRNLQKGLASSAVITIIAVLAIGGGIAYYALSDTQSPKDNQTPQVDTSIQNQPANTTEIVQPKPKISVDAETFCQQISAVGGVFNKEYTGGRVRENASFGPKAGCSWNGPTVTVYFGDKSYHRMSTGFGSEINEDYAGLDFTAFKKETSTTTAGYEIRVESDKGWTIVINDGRGLKQDITKEQYNKIAHIVNDALNQHY</sequence>
<dbReference type="KEGG" id="ksd:KS2013_57"/>
<proteinExistence type="predicted"/>
<gene>
    <name evidence="3" type="ORF">KS2013_57</name>
</gene>
<keyword evidence="4" id="KW-1185">Reference proteome</keyword>
<evidence type="ECO:0000256" key="1">
    <source>
        <dbReference type="SAM" id="MobiDB-lite"/>
    </source>
</evidence>
<organism evidence="3 4">
    <name type="scientific">Kangiella sediminilitoris</name>
    <dbReference type="NCBI Taxonomy" id="1144748"/>
    <lineage>
        <taxon>Bacteria</taxon>
        <taxon>Pseudomonadati</taxon>
        <taxon>Pseudomonadota</taxon>
        <taxon>Gammaproteobacteria</taxon>
        <taxon>Kangiellales</taxon>
        <taxon>Kangiellaceae</taxon>
        <taxon>Kangiella</taxon>
    </lineage>
</organism>
<accession>A0A1B3B7M2</accession>